<comment type="catalytic activity">
    <reaction evidence="7">
        <text>(R)-2-hydroxyglutarate + NAD(+) = 2-oxoglutarate + NADH + H(+)</text>
        <dbReference type="Rhea" id="RHEA:49612"/>
        <dbReference type="ChEBI" id="CHEBI:15378"/>
        <dbReference type="ChEBI" id="CHEBI:15801"/>
        <dbReference type="ChEBI" id="CHEBI:16810"/>
        <dbReference type="ChEBI" id="CHEBI:57540"/>
        <dbReference type="ChEBI" id="CHEBI:57945"/>
        <dbReference type="EC" id="1.1.1.399"/>
    </reaction>
</comment>
<dbReference type="InterPro" id="IPR045626">
    <property type="entry name" value="PGDH_ASB_dom"/>
</dbReference>
<dbReference type="InterPro" id="IPR006140">
    <property type="entry name" value="D-isomer_DH_NAD-bd"/>
</dbReference>
<comment type="caution">
    <text evidence="11">The sequence shown here is derived from an EMBL/GenBank/DDBJ whole genome shotgun (WGS) entry which is preliminary data.</text>
</comment>
<dbReference type="CDD" id="cd12173">
    <property type="entry name" value="PGDH_4"/>
    <property type="match status" value="1"/>
</dbReference>
<dbReference type="FunFam" id="3.30.1330.90:FF:000003">
    <property type="entry name" value="D-3-phosphoglycerate dehydrogenase"/>
    <property type="match status" value="1"/>
</dbReference>
<evidence type="ECO:0000256" key="5">
    <source>
        <dbReference type="ARBA" id="ARBA00023002"/>
    </source>
</evidence>
<keyword evidence="12" id="KW-1185">Reference proteome</keyword>
<dbReference type="Gene3D" id="3.30.1330.90">
    <property type="entry name" value="D-3-phosphoglycerate dehydrogenase, domain 3"/>
    <property type="match status" value="1"/>
</dbReference>
<keyword evidence="9" id="KW-0028">Amino-acid biosynthesis</keyword>
<protein>
    <recommendedName>
        <fullName evidence="4 9">D-3-phosphoglycerate dehydrogenase</fullName>
        <ecNumber evidence="9">1.1.1.95</ecNumber>
    </recommendedName>
</protein>
<dbReference type="Pfam" id="PF02826">
    <property type="entry name" value="2-Hacid_dh_C"/>
    <property type="match status" value="1"/>
</dbReference>
<dbReference type="InterPro" id="IPR006139">
    <property type="entry name" value="D-isomer_2_OHA_DH_cat_dom"/>
</dbReference>
<dbReference type="InterPro" id="IPR029009">
    <property type="entry name" value="ASB_dom_sf"/>
</dbReference>
<dbReference type="CDD" id="cd04902">
    <property type="entry name" value="ACT_3PGDH-xct"/>
    <property type="match status" value="1"/>
</dbReference>
<dbReference type="FunFam" id="3.40.50.720:FF:000021">
    <property type="entry name" value="D-3-phosphoglycerate dehydrogenase"/>
    <property type="match status" value="1"/>
</dbReference>
<dbReference type="PROSITE" id="PS51671">
    <property type="entry name" value="ACT"/>
    <property type="match status" value="1"/>
</dbReference>
<accession>A0A2T4TYF4</accession>
<dbReference type="SUPFAM" id="SSF55021">
    <property type="entry name" value="ACT-like"/>
    <property type="match status" value="1"/>
</dbReference>
<dbReference type="SUPFAM" id="SSF143548">
    <property type="entry name" value="Serine metabolism enzymes domain"/>
    <property type="match status" value="1"/>
</dbReference>
<dbReference type="PROSITE" id="PS00670">
    <property type="entry name" value="D_2_HYDROXYACID_DH_2"/>
    <property type="match status" value="1"/>
</dbReference>
<dbReference type="InterPro" id="IPR002912">
    <property type="entry name" value="ACT_dom"/>
</dbReference>
<dbReference type="SUPFAM" id="SSF52283">
    <property type="entry name" value="Formate/glycerate dehydrogenase catalytic domain-like"/>
    <property type="match status" value="1"/>
</dbReference>
<evidence type="ECO:0000256" key="7">
    <source>
        <dbReference type="ARBA" id="ARBA00048126"/>
    </source>
</evidence>
<dbReference type="OrthoDB" id="9805416at2"/>
<evidence type="ECO:0000256" key="6">
    <source>
        <dbReference type="ARBA" id="ARBA00023027"/>
    </source>
</evidence>
<evidence type="ECO:0000256" key="1">
    <source>
        <dbReference type="ARBA" id="ARBA00003800"/>
    </source>
</evidence>
<comment type="pathway">
    <text evidence="2 9">Amino-acid biosynthesis; L-serine biosynthesis; L-serine from 3-phospho-D-glycerate: step 1/3.</text>
</comment>
<dbReference type="UniPathway" id="UPA00135">
    <property type="reaction ID" value="UER00196"/>
</dbReference>
<dbReference type="GO" id="GO:0004617">
    <property type="term" value="F:phosphoglycerate dehydrogenase activity"/>
    <property type="evidence" value="ECO:0007669"/>
    <property type="project" value="UniProtKB-UniRule"/>
</dbReference>
<dbReference type="Gene3D" id="3.30.70.260">
    <property type="match status" value="1"/>
</dbReference>
<dbReference type="InterPro" id="IPR036291">
    <property type="entry name" value="NAD(P)-bd_dom_sf"/>
</dbReference>
<comment type="catalytic activity">
    <reaction evidence="8 9">
        <text>(2R)-3-phosphoglycerate + NAD(+) = 3-phosphooxypyruvate + NADH + H(+)</text>
        <dbReference type="Rhea" id="RHEA:12641"/>
        <dbReference type="ChEBI" id="CHEBI:15378"/>
        <dbReference type="ChEBI" id="CHEBI:18110"/>
        <dbReference type="ChEBI" id="CHEBI:57540"/>
        <dbReference type="ChEBI" id="CHEBI:57945"/>
        <dbReference type="ChEBI" id="CHEBI:58272"/>
        <dbReference type="EC" id="1.1.1.95"/>
    </reaction>
</comment>
<dbReference type="Pfam" id="PF19304">
    <property type="entry name" value="PGDH_inter"/>
    <property type="match status" value="1"/>
</dbReference>
<keyword evidence="6 9" id="KW-0520">NAD</keyword>
<dbReference type="InterPro" id="IPR006236">
    <property type="entry name" value="PGDH"/>
</dbReference>
<dbReference type="RefSeq" id="WP_107561900.1">
    <property type="nucleotide sequence ID" value="NZ_NVQC01000017.1"/>
</dbReference>
<dbReference type="AlphaFoldDB" id="A0A2T4TYF4"/>
<evidence type="ECO:0000313" key="12">
    <source>
        <dbReference type="Proteomes" id="UP000241436"/>
    </source>
</evidence>
<dbReference type="Gene3D" id="3.40.50.720">
    <property type="entry name" value="NAD(P)-binding Rossmann-like Domain"/>
    <property type="match status" value="2"/>
</dbReference>
<organism evidence="11 12">
    <name type="scientific">Candidatus Methylomirabilis limnetica</name>
    <dbReference type="NCBI Taxonomy" id="2033718"/>
    <lineage>
        <taxon>Bacteria</taxon>
        <taxon>Candidatus Methylomirabilota</taxon>
        <taxon>Candidatus Methylomirabilia</taxon>
        <taxon>Candidatus Methylomirabilales</taxon>
        <taxon>Candidatus Methylomirabilaceae</taxon>
        <taxon>Candidatus Methylomirabilis</taxon>
    </lineage>
</organism>
<dbReference type="GO" id="GO:0051287">
    <property type="term" value="F:NAD binding"/>
    <property type="evidence" value="ECO:0007669"/>
    <property type="project" value="UniProtKB-UniRule"/>
</dbReference>
<dbReference type="SUPFAM" id="SSF51735">
    <property type="entry name" value="NAD(P)-binding Rossmann-fold domains"/>
    <property type="match status" value="1"/>
</dbReference>
<dbReference type="PROSITE" id="PS00671">
    <property type="entry name" value="D_2_HYDROXYACID_DH_3"/>
    <property type="match status" value="1"/>
</dbReference>
<dbReference type="GO" id="GO:0006564">
    <property type="term" value="P:L-serine biosynthetic process"/>
    <property type="evidence" value="ECO:0007669"/>
    <property type="project" value="UniProtKB-UniRule"/>
</dbReference>
<dbReference type="Pfam" id="PF01842">
    <property type="entry name" value="ACT"/>
    <property type="match status" value="1"/>
</dbReference>
<dbReference type="EC" id="1.1.1.95" evidence="9"/>
<reference evidence="12" key="2">
    <citation type="journal article" date="2018" name="Environ. Microbiol.">
        <title>Bloom of a denitrifying methanotroph, 'Candidatus Methylomirabilis limnetica', in a deep stratified lake.</title>
        <authorList>
            <person name="Graf J.S."/>
            <person name="Mayr M.J."/>
            <person name="Marchant H.K."/>
            <person name="Tienken D."/>
            <person name="Hach P.F."/>
            <person name="Brand A."/>
            <person name="Schubert C.J."/>
            <person name="Kuypers M.M."/>
            <person name="Milucka J."/>
        </authorList>
    </citation>
    <scope>NUCLEOTIDE SEQUENCE [LARGE SCALE GENOMIC DNA]</scope>
    <source>
        <strain evidence="12">Zug</strain>
    </source>
</reference>
<dbReference type="FunFam" id="3.30.70.260:FF:000008">
    <property type="entry name" value="D-3-phosphoglycerate dehydrogenase, chloroplastic"/>
    <property type="match status" value="1"/>
</dbReference>
<evidence type="ECO:0000256" key="4">
    <source>
        <dbReference type="ARBA" id="ARBA00021582"/>
    </source>
</evidence>
<name>A0A2T4TYF4_9BACT</name>
<sequence length="526" mass="56494">MRILVSDGLSPRGIEILRQAEAFEVDERRKLSPEALQECIDNYDGLIVRSATSVTAQILRATRRLKVVGRAGVGVDNIDVEAATARGVLVMNAPSGNTLTTAEHTFSLLLALAKNIPQATASMKGGRWEKGAFISVEVGSKTLGIIGLGRIGVEVARRAKGFAMRVIVSDPFVSEEAAAALGVDLVGLPELFQRSDFITIHTPITPETYHLIDRDAIAQMKTGVRIINCARGGIIDEAALYEAMKAGKVAGAALDVFEQEPTTSAPLLTLNNFICTPHIGAASEEAQENVAVEIAQQVVEYLQKGLIRNAVNAPSIDPALYKVLQPYLTLSEKLGRLTSQLAEGGLRQIRIDYRGEIAGYDPAPLTASVVKGVLDPFMGDEVNYVNALALAKGRGIRVIESKVLEEADYASLITVSINGDRGTSEVAGTLFSRREPRVVRIDEFRLEAIPEGYLLIFSNLDVPGVIGTIGTLLGKNRVNIAGMQLGRAQPGGRALSVVNVDNPVPAHVIDEIRRLPDIVFVKLVKV</sequence>
<gene>
    <name evidence="11" type="ORF">CLG94_05690</name>
</gene>
<proteinExistence type="inferred from homology"/>
<dbReference type="Proteomes" id="UP000241436">
    <property type="component" value="Unassembled WGS sequence"/>
</dbReference>
<dbReference type="InterPro" id="IPR029753">
    <property type="entry name" value="D-isomer_DH_CS"/>
</dbReference>
<keyword evidence="5 9" id="KW-0560">Oxidoreductase</keyword>
<evidence type="ECO:0000256" key="9">
    <source>
        <dbReference type="RuleBase" id="RU363003"/>
    </source>
</evidence>
<reference evidence="11 12" key="1">
    <citation type="submission" date="2017-09" db="EMBL/GenBank/DDBJ databases">
        <title>Bloom of a denitrifying methanotroph, Candidatus Methylomirabilis limnetica, in a deep stratified lake.</title>
        <authorList>
            <person name="Graf J.S."/>
            <person name="Marchant H.K."/>
            <person name="Tienken D."/>
            <person name="Hach P.F."/>
            <person name="Brand A."/>
            <person name="Schubert C.J."/>
            <person name="Kuypers M.M."/>
            <person name="Milucka J."/>
        </authorList>
    </citation>
    <scope>NUCLEOTIDE SEQUENCE [LARGE SCALE GENOMIC DNA]</scope>
    <source>
        <strain evidence="11 12">Zug</strain>
    </source>
</reference>
<dbReference type="Pfam" id="PF00389">
    <property type="entry name" value="2-Hacid_dh"/>
    <property type="match status" value="1"/>
</dbReference>
<dbReference type="NCBIfam" id="TIGR01327">
    <property type="entry name" value="PGDH"/>
    <property type="match status" value="1"/>
</dbReference>
<evidence type="ECO:0000259" key="10">
    <source>
        <dbReference type="PROSITE" id="PS51671"/>
    </source>
</evidence>
<dbReference type="InterPro" id="IPR045865">
    <property type="entry name" value="ACT-like_dom_sf"/>
</dbReference>
<dbReference type="EMBL" id="NVQC01000017">
    <property type="protein sequence ID" value="PTL36152.1"/>
    <property type="molecule type" value="Genomic_DNA"/>
</dbReference>
<evidence type="ECO:0000256" key="3">
    <source>
        <dbReference type="ARBA" id="ARBA00005854"/>
    </source>
</evidence>
<evidence type="ECO:0000313" key="11">
    <source>
        <dbReference type="EMBL" id="PTL36152.1"/>
    </source>
</evidence>
<evidence type="ECO:0000256" key="8">
    <source>
        <dbReference type="ARBA" id="ARBA00048731"/>
    </source>
</evidence>
<feature type="domain" description="ACT" evidence="10">
    <location>
        <begin position="454"/>
        <end position="526"/>
    </location>
</feature>
<evidence type="ECO:0000256" key="2">
    <source>
        <dbReference type="ARBA" id="ARBA00005216"/>
    </source>
</evidence>
<keyword evidence="9" id="KW-0718">Serine biosynthesis</keyword>
<comment type="similarity">
    <text evidence="3 9">Belongs to the D-isomer specific 2-hydroxyacid dehydrogenase family.</text>
</comment>
<comment type="function">
    <text evidence="1">Catalyzes the reversible oxidation of 3-phospho-D-glycerate to 3-phosphonooxypyruvate, the first step of the phosphorylated L-serine biosynthesis pathway. Also catalyzes the reversible oxidation of 2-hydroxyglutarate to 2-oxoglutarate.</text>
</comment>
<dbReference type="PANTHER" id="PTHR42938">
    <property type="entry name" value="FORMATE DEHYDROGENASE 1"/>
    <property type="match status" value="1"/>
</dbReference>
<dbReference type="PANTHER" id="PTHR42938:SF47">
    <property type="entry name" value="HYDROXYPYRUVATE REDUCTASE"/>
    <property type="match status" value="1"/>
</dbReference>